<dbReference type="RefSeq" id="WP_144323068.1">
    <property type="nucleotide sequence ID" value="NZ_CP040916.1"/>
</dbReference>
<dbReference type="AlphaFoldDB" id="A0A516RJM8"/>
<sequence length="68" mass="8101">MDENTRYQVLRNDEDQYSLWPIDVDVPAGWHRTDKEGTQAECSAYVDEVWTDMRPRSLRERMEQGAPR</sequence>
<organism evidence="2 3">
    <name type="scientific">Streptomyces spectabilis</name>
    <dbReference type="NCBI Taxonomy" id="68270"/>
    <lineage>
        <taxon>Bacteria</taxon>
        <taxon>Bacillati</taxon>
        <taxon>Actinomycetota</taxon>
        <taxon>Actinomycetes</taxon>
        <taxon>Kitasatosporales</taxon>
        <taxon>Streptomycetaceae</taxon>
        <taxon>Streptomyces</taxon>
    </lineage>
</organism>
<feature type="domain" description="MbtH-like" evidence="1">
    <location>
        <begin position="2"/>
        <end position="48"/>
    </location>
</feature>
<proteinExistence type="predicted"/>
<dbReference type="PANTHER" id="PTHR38444">
    <property type="entry name" value="ENTEROBACTIN BIOSYNTHESIS PROTEIN YBDZ"/>
    <property type="match status" value="1"/>
</dbReference>
<gene>
    <name evidence="2" type="ORF">FH965_39340</name>
</gene>
<dbReference type="Gene3D" id="3.90.820.10">
    <property type="entry name" value="Structural Genomics, Unknown Function 30-nov-00 1gh9 Mol_id"/>
    <property type="match status" value="1"/>
</dbReference>
<dbReference type="SUPFAM" id="SSF160582">
    <property type="entry name" value="MbtH-like"/>
    <property type="match status" value="1"/>
</dbReference>
<protein>
    <submittedName>
        <fullName evidence="2">MbtH family NRPS accessory protein</fullName>
    </submittedName>
</protein>
<dbReference type="InterPro" id="IPR037407">
    <property type="entry name" value="MLP_fam"/>
</dbReference>
<dbReference type="Pfam" id="PF03621">
    <property type="entry name" value="MbtH"/>
    <property type="match status" value="1"/>
</dbReference>
<dbReference type="InterPro" id="IPR005153">
    <property type="entry name" value="MbtH-like_dom"/>
</dbReference>
<dbReference type="Proteomes" id="UP000316806">
    <property type="component" value="Chromosome"/>
</dbReference>
<dbReference type="InterPro" id="IPR038020">
    <property type="entry name" value="MbtH-like_sf"/>
</dbReference>
<dbReference type="PANTHER" id="PTHR38444:SF1">
    <property type="entry name" value="ENTEROBACTIN BIOSYNTHESIS PROTEIN YBDZ"/>
    <property type="match status" value="1"/>
</dbReference>
<evidence type="ECO:0000313" key="3">
    <source>
        <dbReference type="Proteomes" id="UP000316806"/>
    </source>
</evidence>
<dbReference type="EMBL" id="CP040916">
    <property type="protein sequence ID" value="QDQ15867.1"/>
    <property type="molecule type" value="Genomic_DNA"/>
</dbReference>
<reference evidence="2 3" key="1">
    <citation type="journal article" date="2019" name="J. Ind. Microbiol. Biotechnol.">
        <title>The complete genomic sequence of Streptomyces spectabilis NRRL-2792 and identification of secondary metabolite biosynthetic gene clusters.</title>
        <authorList>
            <person name="Sinha A."/>
            <person name="Phillips-Salemka S."/>
            <person name="Niraula T.A."/>
            <person name="Short K.A."/>
            <person name="Niraula N.P."/>
        </authorList>
    </citation>
    <scope>NUCLEOTIDE SEQUENCE [LARGE SCALE GENOMIC DNA]</scope>
    <source>
        <strain evidence="2 3">NRRL 2792</strain>
    </source>
</reference>
<dbReference type="GO" id="GO:0019290">
    <property type="term" value="P:siderophore biosynthetic process"/>
    <property type="evidence" value="ECO:0007669"/>
    <property type="project" value="TreeGrafter"/>
</dbReference>
<name>A0A516RJM8_STRST</name>
<accession>A0A516RJM8</accession>
<evidence type="ECO:0000259" key="1">
    <source>
        <dbReference type="SMART" id="SM00923"/>
    </source>
</evidence>
<dbReference type="GO" id="GO:0005829">
    <property type="term" value="C:cytosol"/>
    <property type="evidence" value="ECO:0007669"/>
    <property type="project" value="TreeGrafter"/>
</dbReference>
<evidence type="ECO:0000313" key="2">
    <source>
        <dbReference type="EMBL" id="QDQ15867.1"/>
    </source>
</evidence>
<dbReference type="SMART" id="SM00923">
    <property type="entry name" value="MbtH"/>
    <property type="match status" value="1"/>
</dbReference>